<organism evidence="2">
    <name type="scientific">Pseudomonas marincola</name>
    <dbReference type="NCBI Taxonomy" id="437900"/>
    <lineage>
        <taxon>Bacteria</taxon>
        <taxon>Pseudomonadati</taxon>
        <taxon>Pseudomonadota</taxon>
        <taxon>Gammaproteobacteria</taxon>
        <taxon>Pseudomonadales</taxon>
        <taxon>Pseudomonadaceae</taxon>
        <taxon>Pseudomonas</taxon>
    </lineage>
</organism>
<reference evidence="2" key="1">
    <citation type="submission" date="2019-02" db="EMBL/GenBank/DDBJ databases">
        <authorList>
            <consortium name="Genoscope - CEA"/>
            <person name="William W."/>
        </authorList>
    </citation>
    <scope>NUCLEOTIDE SEQUENCE [LARGE SCALE GENOMIC DNA]</scope>
    <source>
        <strain evidence="2">YSy11</strain>
    </source>
</reference>
<feature type="domain" description="Pyridoxamine 5'-phosphate oxidase N-terminal" evidence="1">
    <location>
        <begin position="35"/>
        <end position="156"/>
    </location>
</feature>
<dbReference type="Gene3D" id="2.30.110.10">
    <property type="entry name" value="Electron Transport, Fmn-binding Protein, Chain A"/>
    <property type="match status" value="1"/>
</dbReference>
<name>A0A653E4Q6_9PSED</name>
<dbReference type="RefSeq" id="WP_150548491.1">
    <property type="nucleotide sequence ID" value="NZ_LR215729.2"/>
</dbReference>
<sequence>MIDSTAHLVTDVDTLQARVGGEPHPAILKKIGASLDEKAIAFIAQSPFVMLATCDADGFPEVSPKGDEPGFVWVENETTLWLPDRTGNKLIMGLKNVLSNPRAALLFVIPGTEETLRVSGKVTVHDHPEVLERFASVGRPAHLAIRMSVDKCFFHCAKAFKRSSLWQAETWPKPFRVSFGEILAAKMGGDAAMQRDIDALVDQDYRENL</sequence>
<proteinExistence type="predicted"/>
<evidence type="ECO:0000259" key="1">
    <source>
        <dbReference type="Pfam" id="PF01243"/>
    </source>
</evidence>
<protein>
    <recommendedName>
        <fullName evidence="1">Pyridoxamine 5'-phosphate oxidase N-terminal domain-containing protein</fullName>
    </recommendedName>
</protein>
<dbReference type="InterPro" id="IPR024029">
    <property type="entry name" value="Pyridox_Oxase_FMN-dep"/>
</dbReference>
<dbReference type="PANTHER" id="PTHR42815:SF2">
    <property type="entry name" value="FAD-BINDING, PUTATIVE (AFU_ORTHOLOGUE AFUA_6G07600)-RELATED"/>
    <property type="match status" value="1"/>
</dbReference>
<dbReference type="SUPFAM" id="SSF50475">
    <property type="entry name" value="FMN-binding split barrel"/>
    <property type="match status" value="1"/>
</dbReference>
<dbReference type="PANTHER" id="PTHR42815">
    <property type="entry name" value="FAD-BINDING, PUTATIVE (AFU_ORTHOLOGUE AFUA_6G07600)-RELATED"/>
    <property type="match status" value="1"/>
</dbReference>
<gene>
    <name evidence="2" type="ORF">PMYSY11_2654</name>
</gene>
<dbReference type="AlphaFoldDB" id="A0A653E4Q6"/>
<dbReference type="InterPro" id="IPR011576">
    <property type="entry name" value="Pyridox_Oxase_N"/>
</dbReference>
<dbReference type="Pfam" id="PF01243">
    <property type="entry name" value="PNPOx_N"/>
    <property type="match status" value="1"/>
</dbReference>
<dbReference type="NCBIfam" id="TIGR04025">
    <property type="entry name" value="PPOX_FMN_DR2398"/>
    <property type="match status" value="1"/>
</dbReference>
<dbReference type="InterPro" id="IPR012349">
    <property type="entry name" value="Split_barrel_FMN-bd"/>
</dbReference>
<accession>A0A653E4Q6</accession>
<dbReference type="EMBL" id="LR215729">
    <property type="protein sequence ID" value="VEV97699.1"/>
    <property type="molecule type" value="Genomic_DNA"/>
</dbReference>
<evidence type="ECO:0000313" key="2">
    <source>
        <dbReference type="EMBL" id="VEV97699.1"/>
    </source>
</evidence>